<evidence type="ECO:0000313" key="3">
    <source>
        <dbReference type="Proteomes" id="UP000430670"/>
    </source>
</evidence>
<feature type="region of interest" description="Disordered" evidence="1">
    <location>
        <begin position="57"/>
        <end position="81"/>
    </location>
</feature>
<name>A0A6I3SIR7_HELMO</name>
<comment type="caution">
    <text evidence="2">The sequence shown here is derived from an EMBL/GenBank/DDBJ whole genome shotgun (WGS) entry which is preliminary data.</text>
</comment>
<sequence>MDDKELAGILSDLMLKDGRFTASYIRGNELFIQYNDLEEEGPVSKWVGIQIRTGESLEEMEKPPEGGCNCPRRSGQPTAGK</sequence>
<organism evidence="2 3">
    <name type="scientific">Heliobacterium mobile</name>
    <name type="common">Heliobacillus mobilis</name>
    <dbReference type="NCBI Taxonomy" id="28064"/>
    <lineage>
        <taxon>Bacteria</taxon>
        <taxon>Bacillati</taxon>
        <taxon>Bacillota</taxon>
        <taxon>Clostridia</taxon>
        <taxon>Eubacteriales</taxon>
        <taxon>Heliobacteriaceae</taxon>
        <taxon>Heliobacterium</taxon>
    </lineage>
</organism>
<dbReference type="AlphaFoldDB" id="A0A6I3SIR7"/>
<evidence type="ECO:0000313" key="2">
    <source>
        <dbReference type="EMBL" id="MTV48706.1"/>
    </source>
</evidence>
<protein>
    <submittedName>
        <fullName evidence="2">Uncharacterized protein</fullName>
    </submittedName>
</protein>
<evidence type="ECO:0000256" key="1">
    <source>
        <dbReference type="SAM" id="MobiDB-lite"/>
    </source>
</evidence>
<gene>
    <name evidence="2" type="ORF">GJ688_06900</name>
</gene>
<dbReference type="RefSeq" id="WP_155475798.1">
    <property type="nucleotide sequence ID" value="NZ_WNKU01000005.1"/>
</dbReference>
<reference evidence="2 3" key="1">
    <citation type="submission" date="2019-11" db="EMBL/GenBank/DDBJ databases">
        <title>Whole-genome sequence of a the green, strictly anaerobic photosynthetic bacterium Heliobacillus mobilis DSM 6151.</title>
        <authorList>
            <person name="Kyndt J.A."/>
            <person name="Meyer T.E."/>
        </authorList>
    </citation>
    <scope>NUCLEOTIDE SEQUENCE [LARGE SCALE GENOMIC DNA]</scope>
    <source>
        <strain evidence="2 3">DSM 6151</strain>
    </source>
</reference>
<dbReference type="OrthoDB" id="2083775at2"/>
<proteinExistence type="predicted"/>
<accession>A0A6I3SIR7</accession>
<dbReference type="EMBL" id="WNKU01000005">
    <property type="protein sequence ID" value="MTV48706.1"/>
    <property type="molecule type" value="Genomic_DNA"/>
</dbReference>
<keyword evidence="3" id="KW-1185">Reference proteome</keyword>
<dbReference type="Proteomes" id="UP000430670">
    <property type="component" value="Unassembled WGS sequence"/>
</dbReference>